<dbReference type="InterPro" id="IPR001173">
    <property type="entry name" value="Glyco_trans_2-like"/>
</dbReference>
<name>A0ABT8VNT7_9FLAO</name>
<accession>A0ABT8VNT7</accession>
<protein>
    <submittedName>
        <fullName evidence="2">Glycosyltransferase family 2 protein</fullName>
        <ecNumber evidence="2">2.4.-.-</ecNumber>
    </submittedName>
</protein>
<comment type="caution">
    <text evidence="2">The sequence shown here is derived from an EMBL/GenBank/DDBJ whole genome shotgun (WGS) entry which is preliminary data.</text>
</comment>
<dbReference type="EC" id="2.4.-.-" evidence="2"/>
<dbReference type="Gene3D" id="3.90.550.10">
    <property type="entry name" value="Spore Coat Polysaccharide Biosynthesis Protein SpsA, Chain A"/>
    <property type="match status" value="1"/>
</dbReference>
<dbReference type="InterPro" id="IPR050834">
    <property type="entry name" value="Glycosyltransf_2"/>
</dbReference>
<keyword evidence="2" id="KW-0808">Transferase</keyword>
<dbReference type="CDD" id="cd00761">
    <property type="entry name" value="Glyco_tranf_GTA_type"/>
    <property type="match status" value="1"/>
</dbReference>
<dbReference type="InterPro" id="IPR029044">
    <property type="entry name" value="Nucleotide-diphossugar_trans"/>
</dbReference>
<sequence length="321" mass="37042">MISIIIPVYNAENTIKKCVQSVFNQSVTNYEIVIVDDGSIDNSIQELKKIEEEHSCVKVFSQQNSGVTAARKKGFLESVGEYIMFLDADDNLKTNCLEILLNNFTNEIDVVNAGLIGVPNKKIWEHKDIGILNKKDYLFSLLKSNSYGYLYASLYRRSVIKEEIFNIDASIKIGEDVLMKLYICKYINKACNIKHIVYEYVDNEVSAMNTKIIHPDYYVRYMGVRNNIINDIDNTMLNFAEKTFLDRVDANKMITVFFNSLIVFDDKTYKLVKAYSAKANHKYTKLLNSKVRTKLFKSFKTLVYKTRAVLLGKKLNYIIIH</sequence>
<dbReference type="SUPFAM" id="SSF53448">
    <property type="entry name" value="Nucleotide-diphospho-sugar transferases"/>
    <property type="match status" value="1"/>
</dbReference>
<dbReference type="RefSeq" id="WP_302882884.1">
    <property type="nucleotide sequence ID" value="NZ_JAUMIT010000001.1"/>
</dbReference>
<gene>
    <name evidence="2" type="ORF">QVZ41_02065</name>
</gene>
<proteinExistence type="predicted"/>
<dbReference type="GO" id="GO:0016757">
    <property type="term" value="F:glycosyltransferase activity"/>
    <property type="evidence" value="ECO:0007669"/>
    <property type="project" value="UniProtKB-KW"/>
</dbReference>
<dbReference type="Pfam" id="PF00535">
    <property type="entry name" value="Glycos_transf_2"/>
    <property type="match status" value="1"/>
</dbReference>
<evidence type="ECO:0000313" key="2">
    <source>
        <dbReference type="EMBL" id="MDO3693633.1"/>
    </source>
</evidence>
<evidence type="ECO:0000259" key="1">
    <source>
        <dbReference type="Pfam" id="PF00535"/>
    </source>
</evidence>
<dbReference type="PANTHER" id="PTHR43685">
    <property type="entry name" value="GLYCOSYLTRANSFERASE"/>
    <property type="match status" value="1"/>
</dbReference>
<evidence type="ECO:0000313" key="3">
    <source>
        <dbReference type="Proteomes" id="UP001168642"/>
    </source>
</evidence>
<dbReference type="Proteomes" id="UP001168642">
    <property type="component" value="Unassembled WGS sequence"/>
</dbReference>
<reference evidence="2" key="1">
    <citation type="submission" date="2023-07" db="EMBL/GenBank/DDBJ databases">
        <title>Wenyingzhuangia sp. chi5 genome sequencing and assembly.</title>
        <authorList>
            <person name="Park S."/>
        </authorList>
    </citation>
    <scope>NUCLEOTIDE SEQUENCE</scope>
    <source>
        <strain evidence="2">Chi5</strain>
    </source>
</reference>
<feature type="domain" description="Glycosyltransferase 2-like" evidence="1">
    <location>
        <begin position="3"/>
        <end position="162"/>
    </location>
</feature>
<organism evidence="2 3">
    <name type="scientific">Wenyingzhuangia gilva</name>
    <dbReference type="NCBI Taxonomy" id="3057677"/>
    <lineage>
        <taxon>Bacteria</taxon>
        <taxon>Pseudomonadati</taxon>
        <taxon>Bacteroidota</taxon>
        <taxon>Flavobacteriia</taxon>
        <taxon>Flavobacteriales</taxon>
        <taxon>Flavobacteriaceae</taxon>
        <taxon>Wenyingzhuangia</taxon>
    </lineage>
</organism>
<keyword evidence="2" id="KW-0328">Glycosyltransferase</keyword>
<dbReference type="EMBL" id="JAUMIT010000001">
    <property type="protein sequence ID" value="MDO3693633.1"/>
    <property type="molecule type" value="Genomic_DNA"/>
</dbReference>
<keyword evidence="3" id="KW-1185">Reference proteome</keyword>
<dbReference type="PANTHER" id="PTHR43685:SF2">
    <property type="entry name" value="GLYCOSYLTRANSFERASE 2-LIKE DOMAIN-CONTAINING PROTEIN"/>
    <property type="match status" value="1"/>
</dbReference>